<protein>
    <submittedName>
        <fullName evidence="1">Endonuclease domain-containing protein</fullName>
    </submittedName>
</protein>
<sequence length="237" mass="26810">MSVRQAVITGRASAYLNDMWVANTPLDRVALVARHVPPRSQWPDGVQYVKGRLAERDLVRGTAMSTTSPLRTFFDVARFDGFAHALVVADWLVKHGGCTPDRLRTLVEIQPTFPGKVAARFAAQHVSTRPDSAPESYARGLLLAAGITNVQVNVWVLGGKYRVDLLINGWLVIEIDGWIKYDGETYGKTDEQLMKEKQRQNEIENDQFKVLRFSPRYLEEHPDKFIATVRKWLAKGF</sequence>
<name>A0ABT4R5Q8_9CORY</name>
<proteinExistence type="predicted"/>
<dbReference type="Proteomes" id="UP001146453">
    <property type="component" value="Unassembled WGS sequence"/>
</dbReference>
<keyword evidence="1" id="KW-0540">Nuclease</keyword>
<keyword evidence="1" id="KW-0255">Endonuclease</keyword>
<keyword evidence="2" id="KW-1185">Reference proteome</keyword>
<organism evidence="1 2">
    <name type="scientific">Corynebacterium lehmanniae</name>
    <dbReference type="NCBI Taxonomy" id="2913497"/>
    <lineage>
        <taxon>Bacteria</taxon>
        <taxon>Bacillati</taxon>
        <taxon>Actinomycetota</taxon>
        <taxon>Actinomycetes</taxon>
        <taxon>Mycobacteriales</taxon>
        <taxon>Corynebacteriaceae</taxon>
        <taxon>Corynebacterium</taxon>
    </lineage>
</organism>
<dbReference type="RefSeq" id="WP_269951686.1">
    <property type="nucleotide sequence ID" value="NZ_JAKMUR010000002.1"/>
</dbReference>
<gene>
    <name evidence="1" type="ORF">L8U61_01905</name>
</gene>
<evidence type="ECO:0000313" key="2">
    <source>
        <dbReference type="Proteomes" id="UP001146453"/>
    </source>
</evidence>
<reference evidence="1" key="1">
    <citation type="submission" date="2022-02" db="EMBL/GenBank/DDBJ databases">
        <title>Corynebacterium sp. from urogenital microbiome.</title>
        <authorList>
            <person name="Cappelli E.A."/>
            <person name="Ribeiro T.G."/>
            <person name="Peixe L."/>
        </authorList>
    </citation>
    <scope>NUCLEOTIDE SEQUENCE</scope>
    <source>
        <strain evidence="1">C8Ua_144</strain>
    </source>
</reference>
<dbReference type="EMBL" id="JAKMUR010000002">
    <property type="protein sequence ID" value="MCZ9290891.1"/>
    <property type="molecule type" value="Genomic_DNA"/>
</dbReference>
<dbReference type="Gene3D" id="3.40.960.10">
    <property type="entry name" value="VSR Endonuclease"/>
    <property type="match status" value="1"/>
</dbReference>
<accession>A0ABT4R5Q8</accession>
<dbReference type="GO" id="GO:0004519">
    <property type="term" value="F:endonuclease activity"/>
    <property type="evidence" value="ECO:0007669"/>
    <property type="project" value="UniProtKB-KW"/>
</dbReference>
<comment type="caution">
    <text evidence="1">The sequence shown here is derived from an EMBL/GenBank/DDBJ whole genome shotgun (WGS) entry which is preliminary data.</text>
</comment>
<evidence type="ECO:0000313" key="1">
    <source>
        <dbReference type="EMBL" id="MCZ9290891.1"/>
    </source>
</evidence>
<keyword evidence="1" id="KW-0378">Hydrolase</keyword>